<feature type="transmembrane region" description="Helical" evidence="4">
    <location>
        <begin position="318"/>
        <end position="335"/>
    </location>
</feature>
<keyword evidence="4" id="KW-0472">Membrane</keyword>
<evidence type="ECO:0000256" key="3">
    <source>
        <dbReference type="ARBA" id="ARBA00023157"/>
    </source>
</evidence>
<sequence>MSDIYLTGATSPIPGFIVTASNSNGDADVDGGSLGTGITYPATSGIPEELVTLTFDWDLTMLTFFDNDACLYDVGFAMETPSGTIQSVDVSVVSECVAWDNTCNTAYCGDGNLTSGEECDDGNNANSDGCSSTCTIEPFCGDNICSADESCSICSQDCGGCGGGGGGETSLTLSDEAADMTCTNTTISWGTNKSTNSRVVYDLVSHPDAKTIGPANYGYAFTTIESSTQNQTHSVDTADLDQDTTYYFRAVANTYSEKKISNEMTASIAGVTCNPVEPVAPIEPVEPVEFIEPEEPEVIQEVLGVKILPETGNGDKNIMYALMIGLVTLFSGLYIRRSTKIER</sequence>
<evidence type="ECO:0000256" key="2">
    <source>
        <dbReference type="ARBA" id="ARBA00022737"/>
    </source>
</evidence>
<dbReference type="GO" id="GO:0003993">
    <property type="term" value="F:acid phosphatase activity"/>
    <property type="evidence" value="ECO:0007669"/>
    <property type="project" value="InterPro"/>
</dbReference>
<keyword evidence="4" id="KW-0812">Transmembrane</keyword>
<evidence type="ECO:0000256" key="1">
    <source>
        <dbReference type="ARBA" id="ARBA00022729"/>
    </source>
</evidence>
<proteinExistence type="predicted"/>
<dbReference type="Gene3D" id="2.60.40.380">
    <property type="entry name" value="Purple acid phosphatase-like, N-terminal"/>
    <property type="match status" value="1"/>
</dbReference>
<accession>A0A2M7RBM6</accession>
<dbReference type="AlphaFoldDB" id="A0A2M7RBM6"/>
<dbReference type="GO" id="GO:0046872">
    <property type="term" value="F:metal ion binding"/>
    <property type="evidence" value="ECO:0007669"/>
    <property type="project" value="InterPro"/>
</dbReference>
<dbReference type="SUPFAM" id="SSF49363">
    <property type="entry name" value="Purple acid phosphatase, N-terminal domain"/>
    <property type="match status" value="1"/>
</dbReference>
<dbReference type="InterPro" id="IPR011936">
    <property type="entry name" value="Myxo_disulph_rpt"/>
</dbReference>
<dbReference type="EMBL" id="PFMC01000074">
    <property type="protein sequence ID" value="PIY94054.1"/>
    <property type="molecule type" value="Genomic_DNA"/>
</dbReference>
<evidence type="ECO:0000313" key="6">
    <source>
        <dbReference type="Proteomes" id="UP000228689"/>
    </source>
</evidence>
<dbReference type="Pfam" id="PF13948">
    <property type="entry name" value="DUF4215"/>
    <property type="match status" value="1"/>
</dbReference>
<name>A0A2M7RBM6_9BACT</name>
<keyword evidence="4" id="KW-1133">Transmembrane helix</keyword>
<evidence type="ECO:0000313" key="5">
    <source>
        <dbReference type="EMBL" id="PIY94054.1"/>
    </source>
</evidence>
<gene>
    <name evidence="5" type="ORF">COY67_03140</name>
</gene>
<organism evidence="5 6">
    <name type="scientific">Candidatus Komeilibacteria bacterium CG_4_10_14_0_8_um_filter_37_78</name>
    <dbReference type="NCBI Taxonomy" id="1974471"/>
    <lineage>
        <taxon>Bacteria</taxon>
        <taxon>Candidatus Komeiliibacteriota</taxon>
    </lineage>
</organism>
<dbReference type="InterPro" id="IPR008963">
    <property type="entry name" value="Purple_acid_Pase-like_N"/>
</dbReference>
<comment type="caution">
    <text evidence="5">The sequence shown here is derived from an EMBL/GenBank/DDBJ whole genome shotgun (WGS) entry which is preliminary data.</text>
</comment>
<keyword evidence="3" id="KW-1015">Disulfide bond</keyword>
<dbReference type="NCBIfam" id="TIGR02232">
    <property type="entry name" value="myxo_disulf_rpt"/>
    <property type="match status" value="1"/>
</dbReference>
<dbReference type="NCBIfam" id="TIGR01167">
    <property type="entry name" value="LPXTG_anchor"/>
    <property type="match status" value="1"/>
</dbReference>
<protein>
    <submittedName>
        <fullName evidence="5">Uncharacterized protein</fullName>
    </submittedName>
</protein>
<keyword evidence="1" id="KW-0732">Signal</keyword>
<keyword evidence="2" id="KW-0677">Repeat</keyword>
<dbReference type="Proteomes" id="UP000228689">
    <property type="component" value="Unassembled WGS sequence"/>
</dbReference>
<evidence type="ECO:0000256" key="4">
    <source>
        <dbReference type="SAM" id="Phobius"/>
    </source>
</evidence>
<reference evidence="6" key="1">
    <citation type="submission" date="2017-09" db="EMBL/GenBank/DDBJ databases">
        <title>Depth-based differentiation of microbial function through sediment-hosted aquifers and enrichment of novel symbionts in the deep terrestrial subsurface.</title>
        <authorList>
            <person name="Probst A.J."/>
            <person name="Ladd B."/>
            <person name="Jarett J.K."/>
            <person name="Geller-Mcgrath D.E."/>
            <person name="Sieber C.M.K."/>
            <person name="Emerson J.B."/>
            <person name="Anantharaman K."/>
            <person name="Thomas B.C."/>
            <person name="Malmstrom R."/>
            <person name="Stieglmeier M."/>
            <person name="Klingl A."/>
            <person name="Woyke T."/>
            <person name="Ryan C.M."/>
            <person name="Banfield J.F."/>
        </authorList>
    </citation>
    <scope>NUCLEOTIDE SEQUENCE [LARGE SCALE GENOMIC DNA]</scope>
</reference>